<evidence type="ECO:0000313" key="7">
    <source>
        <dbReference type="EMBL" id="VDS05841.1"/>
    </source>
</evidence>
<feature type="transmembrane region" description="Helical" evidence="6">
    <location>
        <begin position="227"/>
        <end position="252"/>
    </location>
</feature>
<name>A0A447IEF6_9HYPH</name>
<feature type="transmembrane region" description="Helical" evidence="6">
    <location>
        <begin position="394"/>
        <end position="416"/>
    </location>
</feature>
<proteinExistence type="predicted"/>
<sequence length="443" mass="47510">MSLARRLASQSSVIFGARLFGAGLIFLVQAFIARVWGADILGEYLIVVASVNLIAVAMPLGFHTVGTYFAAEYRARGDRRQLIAFLVRSYGHVVGMLLLVLFAGLPLLGALGQGQSVVAQHFVPVMLLAFGTAMVYVNGAVLVGLKRPFAGFFADTLFRPMIVLASFALAMGMIDPFAGFGQFLWLIGIGYALISLVQFVFVITGIQRVENTAPMRAIDASRWWRFAAPWVLISLASDFFFDIDLLLLAHSLSREELAIFGVCTRIFSLVSFGVGAVYAVTLPDMFESEAKSDRAAFHRKIGEANAVASVISLVLFTIVLIGAPFALMMFGPSFAAGAMPLAILCLALVVRAVTGPASMVLSIYDRPWASLPAVALGIATVVVGNWLLVPVMGLMGASLAALIAITVWSLGLWLTAQQMAGVDVSILQWFRTRHAARLPASGI</sequence>
<protein>
    <submittedName>
        <fullName evidence="7">Uncharacterized protein</fullName>
    </submittedName>
</protein>
<comment type="subcellular location">
    <subcellularLocation>
        <location evidence="1">Cell membrane</location>
        <topology evidence="1">Multi-pass membrane protein</topology>
    </subcellularLocation>
</comment>
<feature type="transmembrane region" description="Helical" evidence="6">
    <location>
        <begin position="82"/>
        <end position="105"/>
    </location>
</feature>
<dbReference type="RefSeq" id="WP_126151368.1">
    <property type="nucleotide sequence ID" value="NZ_JBHTMH010000001.1"/>
</dbReference>
<feature type="transmembrane region" description="Helical" evidence="6">
    <location>
        <begin position="44"/>
        <end position="70"/>
    </location>
</feature>
<feature type="transmembrane region" description="Helical" evidence="6">
    <location>
        <begin position="183"/>
        <end position="206"/>
    </location>
</feature>
<evidence type="ECO:0000313" key="8">
    <source>
        <dbReference type="Proteomes" id="UP000268844"/>
    </source>
</evidence>
<organism evidence="7 8">
    <name type="scientific">Devosia equisanguinis</name>
    <dbReference type="NCBI Taxonomy" id="2490941"/>
    <lineage>
        <taxon>Bacteria</taxon>
        <taxon>Pseudomonadati</taxon>
        <taxon>Pseudomonadota</taxon>
        <taxon>Alphaproteobacteria</taxon>
        <taxon>Hyphomicrobiales</taxon>
        <taxon>Devosiaceae</taxon>
        <taxon>Devosia</taxon>
    </lineage>
</organism>
<accession>A0A447IEF6</accession>
<feature type="transmembrane region" description="Helical" evidence="6">
    <location>
        <begin position="304"/>
        <end position="327"/>
    </location>
</feature>
<evidence type="ECO:0000256" key="5">
    <source>
        <dbReference type="ARBA" id="ARBA00023136"/>
    </source>
</evidence>
<feature type="transmembrane region" description="Helical" evidence="6">
    <location>
        <begin position="12"/>
        <end position="32"/>
    </location>
</feature>
<dbReference type="PANTHER" id="PTHR30250">
    <property type="entry name" value="PST FAMILY PREDICTED COLANIC ACID TRANSPORTER"/>
    <property type="match status" value="1"/>
</dbReference>
<feature type="transmembrane region" description="Helical" evidence="6">
    <location>
        <begin position="125"/>
        <end position="145"/>
    </location>
</feature>
<feature type="transmembrane region" description="Helical" evidence="6">
    <location>
        <begin position="333"/>
        <end position="354"/>
    </location>
</feature>
<feature type="transmembrane region" description="Helical" evidence="6">
    <location>
        <begin position="157"/>
        <end position="177"/>
    </location>
</feature>
<evidence type="ECO:0000256" key="1">
    <source>
        <dbReference type="ARBA" id="ARBA00004651"/>
    </source>
</evidence>
<gene>
    <name evidence="7" type="ORF">DEVEQU_02987</name>
</gene>
<dbReference type="AlphaFoldDB" id="A0A447IEF6"/>
<keyword evidence="3 6" id="KW-0812">Transmembrane</keyword>
<keyword evidence="4 6" id="KW-1133">Transmembrane helix</keyword>
<reference evidence="7 8" key="1">
    <citation type="submission" date="2018-12" db="EMBL/GenBank/DDBJ databases">
        <authorList>
            <person name="Criscuolo A."/>
        </authorList>
    </citation>
    <scope>NUCLEOTIDE SEQUENCE [LARGE SCALE GENOMIC DNA]</scope>
    <source>
        <strain evidence="7">ACIP1116281</strain>
    </source>
</reference>
<feature type="transmembrane region" description="Helical" evidence="6">
    <location>
        <begin position="366"/>
        <end position="388"/>
    </location>
</feature>
<keyword evidence="8" id="KW-1185">Reference proteome</keyword>
<dbReference type="Proteomes" id="UP000268844">
    <property type="component" value="Unassembled WGS sequence"/>
</dbReference>
<keyword evidence="2" id="KW-1003">Cell membrane</keyword>
<dbReference type="GO" id="GO:0005886">
    <property type="term" value="C:plasma membrane"/>
    <property type="evidence" value="ECO:0007669"/>
    <property type="project" value="UniProtKB-SubCell"/>
</dbReference>
<keyword evidence="5 6" id="KW-0472">Membrane</keyword>
<dbReference type="InterPro" id="IPR050833">
    <property type="entry name" value="Poly_Biosynth_Transport"/>
</dbReference>
<evidence type="ECO:0000256" key="4">
    <source>
        <dbReference type="ARBA" id="ARBA00022989"/>
    </source>
</evidence>
<evidence type="ECO:0000256" key="6">
    <source>
        <dbReference type="SAM" id="Phobius"/>
    </source>
</evidence>
<evidence type="ECO:0000256" key="2">
    <source>
        <dbReference type="ARBA" id="ARBA00022475"/>
    </source>
</evidence>
<dbReference type="OrthoDB" id="7942036at2"/>
<dbReference type="PANTHER" id="PTHR30250:SF11">
    <property type="entry name" value="O-ANTIGEN TRANSPORTER-RELATED"/>
    <property type="match status" value="1"/>
</dbReference>
<dbReference type="EMBL" id="UZWD01000036">
    <property type="protein sequence ID" value="VDS05841.1"/>
    <property type="molecule type" value="Genomic_DNA"/>
</dbReference>
<feature type="transmembrane region" description="Helical" evidence="6">
    <location>
        <begin position="258"/>
        <end position="283"/>
    </location>
</feature>
<evidence type="ECO:0000256" key="3">
    <source>
        <dbReference type="ARBA" id="ARBA00022692"/>
    </source>
</evidence>